<dbReference type="Proteomes" id="UP000466848">
    <property type="component" value="Chromosome"/>
</dbReference>
<dbReference type="PANTHER" id="PTHR37829">
    <property type="entry name" value="PHAGE-LIKE ELEMENT PBSX PROTEIN XKDT"/>
    <property type="match status" value="1"/>
</dbReference>
<dbReference type="Pfam" id="PF26079">
    <property type="entry name" value="Baseplate_J_C"/>
    <property type="match status" value="1"/>
</dbReference>
<evidence type="ECO:0000259" key="2">
    <source>
        <dbReference type="Pfam" id="PF26078"/>
    </source>
</evidence>
<accession>A0A858BU93</accession>
<evidence type="ECO:0000259" key="3">
    <source>
        <dbReference type="Pfam" id="PF26079"/>
    </source>
</evidence>
<protein>
    <submittedName>
        <fullName evidence="4">Baseplate J/gp47 family protein</fullName>
    </submittedName>
</protein>
<reference evidence="4 5" key="1">
    <citation type="submission" date="2020-02" db="EMBL/GenBank/DDBJ databases">
        <authorList>
            <person name="Kim Y.B."/>
            <person name="Roh S.W."/>
        </authorList>
    </citation>
    <scope>NUCLEOTIDE SEQUENCE [LARGE SCALE GENOMIC DNA]</scope>
    <source>
        <strain evidence="4 5">DSM 103574</strain>
    </source>
</reference>
<dbReference type="EMBL" id="CP048649">
    <property type="protein sequence ID" value="QIB68645.1"/>
    <property type="molecule type" value="Genomic_DNA"/>
</dbReference>
<evidence type="ECO:0000313" key="4">
    <source>
        <dbReference type="EMBL" id="QIB68645.1"/>
    </source>
</evidence>
<dbReference type="Pfam" id="PF26078">
    <property type="entry name" value="Baseplate_J_M"/>
    <property type="match status" value="1"/>
</dbReference>
<organism evidence="4 5">
    <name type="scientific">Aminipila butyrica</name>
    <dbReference type="NCBI Taxonomy" id="433296"/>
    <lineage>
        <taxon>Bacteria</taxon>
        <taxon>Bacillati</taxon>
        <taxon>Bacillota</taxon>
        <taxon>Clostridia</taxon>
        <taxon>Peptostreptococcales</taxon>
        <taxon>Anaerovoracaceae</taxon>
        <taxon>Aminipila</taxon>
    </lineage>
</organism>
<dbReference type="InterPro" id="IPR052399">
    <property type="entry name" value="Phage_Baseplate_Assmbl_Protein"/>
</dbReference>
<feature type="domain" description="Baseplate J-like central" evidence="2">
    <location>
        <begin position="175"/>
        <end position="253"/>
    </location>
</feature>
<dbReference type="InterPro" id="IPR058530">
    <property type="entry name" value="Baseplate_J-like_C"/>
</dbReference>
<proteinExistence type="inferred from homology"/>
<evidence type="ECO:0000313" key="5">
    <source>
        <dbReference type="Proteomes" id="UP000466848"/>
    </source>
</evidence>
<sequence length="350" mass="38660">MYEQMTYELLLQRMLDRVPSDVDKREGSIIYDALAPAAVELQNMYIQLEAVLNEGFADTQSRSYLIRRAGERGIVPEAATFAVLRGVFNKDIPIGSRFSLGILTYTAIEKMADGSFKLQCETAGQAGNQLETLIPIDYIADLTRAEATEILVPGEDEETTEKLRARYYANLDSKSFGGNIQDYKEKVNALSGIGGVKVYPVWNGGGTVRLTVISSAYESPSSVLVDEVQEAVDPVGHTGEGYGLAPIGHRVTVGGVKETEVHISTHIVYQEGWNWEDVKDYVLSAIDRYFMELAGQWSEEKNLIVRISQIETRLLNVPGIIDIADTTINELTQNLILDSDCIPKRGDVIG</sequence>
<dbReference type="KEGG" id="abut:Ami103574_04615"/>
<dbReference type="AlphaFoldDB" id="A0A858BU93"/>
<gene>
    <name evidence="4" type="ORF">Ami103574_04615</name>
</gene>
<dbReference type="InterPro" id="IPR058531">
    <property type="entry name" value="Baseplate_J_M"/>
</dbReference>
<name>A0A858BU93_9FIRM</name>
<feature type="domain" description="Baseplate J-like C-terminal" evidence="3">
    <location>
        <begin position="261"/>
        <end position="348"/>
    </location>
</feature>
<comment type="similarity">
    <text evidence="1">Belongs to the Mu gp47/PBSX XkdT family.</text>
</comment>
<dbReference type="PANTHER" id="PTHR37829:SF3">
    <property type="entry name" value="PROTEIN JAYE-RELATED"/>
    <property type="match status" value="1"/>
</dbReference>
<dbReference type="RefSeq" id="WP_163065508.1">
    <property type="nucleotide sequence ID" value="NZ_CP048649.1"/>
</dbReference>
<evidence type="ECO:0000256" key="1">
    <source>
        <dbReference type="ARBA" id="ARBA00038087"/>
    </source>
</evidence>
<keyword evidence="5" id="KW-1185">Reference proteome</keyword>